<gene>
    <name evidence="1" type="ORF">KGQ19_28495</name>
</gene>
<reference evidence="1 2" key="1">
    <citation type="submission" date="2020-02" db="EMBL/GenBank/DDBJ databases">
        <title>Acidophilic actinobacteria isolated from forest soil.</title>
        <authorList>
            <person name="Golinska P."/>
        </authorList>
    </citation>
    <scope>NUCLEOTIDE SEQUENCE [LARGE SCALE GENOMIC DNA]</scope>
    <source>
        <strain evidence="1 2">NL8</strain>
    </source>
</reference>
<evidence type="ECO:0000313" key="1">
    <source>
        <dbReference type="EMBL" id="MBS2550819.1"/>
    </source>
</evidence>
<dbReference type="EMBL" id="JAAFYZ010000116">
    <property type="protein sequence ID" value="MBS2550819.1"/>
    <property type="molecule type" value="Genomic_DNA"/>
</dbReference>
<dbReference type="RefSeq" id="WP_212014418.1">
    <property type="nucleotide sequence ID" value="NZ_JAAFYZ010000116.1"/>
</dbReference>
<proteinExistence type="predicted"/>
<protein>
    <submittedName>
        <fullName evidence="1">Uncharacterized protein</fullName>
    </submittedName>
</protein>
<name>A0ABS5KXR8_9ACTN</name>
<organism evidence="1 2">
    <name type="scientific">Catenulispora pinistramenti</name>
    <dbReference type="NCBI Taxonomy" id="2705254"/>
    <lineage>
        <taxon>Bacteria</taxon>
        <taxon>Bacillati</taxon>
        <taxon>Actinomycetota</taxon>
        <taxon>Actinomycetes</taxon>
        <taxon>Catenulisporales</taxon>
        <taxon>Catenulisporaceae</taxon>
        <taxon>Catenulispora</taxon>
    </lineage>
</organism>
<accession>A0ABS5KXR8</accession>
<comment type="caution">
    <text evidence="1">The sequence shown here is derived from an EMBL/GenBank/DDBJ whole genome shotgun (WGS) entry which is preliminary data.</text>
</comment>
<evidence type="ECO:0000313" key="2">
    <source>
        <dbReference type="Proteomes" id="UP000730482"/>
    </source>
</evidence>
<sequence length="85" mass="9261">MQPDAPVTEVIVLDVGGWISGPAADVIAPQMARDIRDGREGVLMADPSDHHSCGMFWLRPVGGGREWDVPKRYLQMIDNSDESAA</sequence>
<keyword evidence="2" id="KW-1185">Reference proteome</keyword>
<dbReference type="Proteomes" id="UP000730482">
    <property type="component" value="Unassembled WGS sequence"/>
</dbReference>